<sequence>MLLRTASRLLCLLALVGDAIAGVHSKPSKHIAKIIKQAKNDGIDLEALPFAQAAFRSIEEVKEAAKNKTRYDFRNASRIDVHVHAVPSFYYALVPLTGGSPTPEWSVHEHLQFMADNDISRGIISMSAPGATVFYGNEAYTVGLARLLNEWLAELKRSFPDRFDFYAVMPLPYNTAALKEAQYALSSLGALGLGLLTNHEGFYLGNAALSPFFEALNNTVPGGPHVCIVHPTDPLMRVDNGSSIIVANPTTYPTGFVEFYFETARALMDLVLSQTLIKYTNIRWSIAHVGGAFPAIEDRFVKKNPALEKLAKQALNSRVWYDSAGPTYFAQVKGLLGYGVPTSQLVFGSDFPYSQFPYDLSAKAIVDADFLTQAERTALFETNVEDMFGMHFHDRKH</sequence>
<dbReference type="SUPFAM" id="SSF51556">
    <property type="entry name" value="Metallo-dependent hydrolases"/>
    <property type="match status" value="1"/>
</dbReference>
<gene>
    <name evidence="6" type="ORF">B0T20DRAFT_154772</name>
</gene>
<evidence type="ECO:0000313" key="6">
    <source>
        <dbReference type="EMBL" id="KAK3400897.1"/>
    </source>
</evidence>
<dbReference type="GO" id="GO:0005829">
    <property type="term" value="C:cytosol"/>
    <property type="evidence" value="ECO:0007669"/>
    <property type="project" value="TreeGrafter"/>
</dbReference>
<evidence type="ECO:0000256" key="1">
    <source>
        <dbReference type="ARBA" id="ARBA00022793"/>
    </source>
</evidence>
<keyword evidence="2 3" id="KW-0456">Lyase</keyword>
<protein>
    <recommendedName>
        <fullName evidence="5">Amidohydrolase-related domain-containing protein</fullName>
    </recommendedName>
</protein>
<feature type="signal peptide" evidence="4">
    <location>
        <begin position="1"/>
        <end position="21"/>
    </location>
</feature>
<dbReference type="GO" id="GO:0019748">
    <property type="term" value="P:secondary metabolic process"/>
    <property type="evidence" value="ECO:0007669"/>
    <property type="project" value="TreeGrafter"/>
</dbReference>
<reference evidence="6" key="2">
    <citation type="submission" date="2023-07" db="EMBL/GenBank/DDBJ databases">
        <authorList>
            <consortium name="Lawrence Berkeley National Laboratory"/>
            <person name="Haridas S."/>
            <person name="Hensen N."/>
            <person name="Bonometti L."/>
            <person name="Westerberg I."/>
            <person name="Brannstrom I.O."/>
            <person name="Guillou S."/>
            <person name="Cros-Aarteil S."/>
            <person name="Calhoun S."/>
            <person name="Kuo A."/>
            <person name="Mondo S."/>
            <person name="Pangilinan J."/>
            <person name="Riley R."/>
            <person name="LaButti K."/>
            <person name="Andreopoulos B."/>
            <person name="Lipzen A."/>
            <person name="Chen C."/>
            <person name="Yanf M."/>
            <person name="Daum C."/>
            <person name="Ng V."/>
            <person name="Clum A."/>
            <person name="Steindorff A."/>
            <person name="Ohm R."/>
            <person name="Martin F."/>
            <person name="Silar P."/>
            <person name="Natvig D."/>
            <person name="Lalanne C."/>
            <person name="Gautier V."/>
            <person name="Ament-velasquez S.L."/>
            <person name="Kruys A."/>
            <person name="Hutchinson M.I."/>
            <person name="Powell A.J."/>
            <person name="Barry K."/>
            <person name="Miller A.N."/>
            <person name="Grigoriev I.V."/>
            <person name="Debuchy R."/>
            <person name="Gladieux P."/>
            <person name="Thoren M.H."/>
            <person name="Johannesson H."/>
        </authorList>
    </citation>
    <scope>NUCLEOTIDE SEQUENCE</scope>
    <source>
        <strain evidence="6">FGSC 1904</strain>
    </source>
</reference>
<dbReference type="InterPro" id="IPR006680">
    <property type="entry name" value="Amidohydro-rel"/>
</dbReference>
<accession>A0AAE0UE78</accession>
<dbReference type="GO" id="GO:0016831">
    <property type="term" value="F:carboxy-lyase activity"/>
    <property type="evidence" value="ECO:0007669"/>
    <property type="project" value="UniProtKB-KW"/>
</dbReference>
<dbReference type="Gene3D" id="3.20.20.140">
    <property type="entry name" value="Metal-dependent hydrolases"/>
    <property type="match status" value="1"/>
</dbReference>
<dbReference type="EMBL" id="JAUTDP010000003">
    <property type="protein sequence ID" value="KAK3400897.1"/>
    <property type="molecule type" value="Genomic_DNA"/>
</dbReference>
<proteinExistence type="inferred from homology"/>
<reference evidence="6" key="1">
    <citation type="journal article" date="2023" name="Mol. Phylogenet. Evol.">
        <title>Genome-scale phylogeny and comparative genomics of the fungal order Sordariales.</title>
        <authorList>
            <person name="Hensen N."/>
            <person name="Bonometti L."/>
            <person name="Westerberg I."/>
            <person name="Brannstrom I.O."/>
            <person name="Guillou S."/>
            <person name="Cros-Aarteil S."/>
            <person name="Calhoun S."/>
            <person name="Haridas S."/>
            <person name="Kuo A."/>
            <person name="Mondo S."/>
            <person name="Pangilinan J."/>
            <person name="Riley R."/>
            <person name="LaButti K."/>
            <person name="Andreopoulos B."/>
            <person name="Lipzen A."/>
            <person name="Chen C."/>
            <person name="Yan M."/>
            <person name="Daum C."/>
            <person name="Ng V."/>
            <person name="Clum A."/>
            <person name="Steindorff A."/>
            <person name="Ohm R.A."/>
            <person name="Martin F."/>
            <person name="Silar P."/>
            <person name="Natvig D.O."/>
            <person name="Lalanne C."/>
            <person name="Gautier V."/>
            <person name="Ament-Velasquez S.L."/>
            <person name="Kruys A."/>
            <person name="Hutchinson M.I."/>
            <person name="Powell A.J."/>
            <person name="Barry K."/>
            <person name="Miller A.N."/>
            <person name="Grigoriev I.V."/>
            <person name="Debuchy R."/>
            <person name="Gladieux P."/>
            <person name="Hiltunen Thoren M."/>
            <person name="Johannesson H."/>
        </authorList>
    </citation>
    <scope>NUCLEOTIDE SEQUENCE</scope>
    <source>
        <strain evidence="6">FGSC 1904</strain>
    </source>
</reference>
<dbReference type="Pfam" id="PF04909">
    <property type="entry name" value="Amidohydro_2"/>
    <property type="match status" value="1"/>
</dbReference>
<organism evidence="6 7">
    <name type="scientific">Sordaria brevicollis</name>
    <dbReference type="NCBI Taxonomy" id="83679"/>
    <lineage>
        <taxon>Eukaryota</taxon>
        <taxon>Fungi</taxon>
        <taxon>Dikarya</taxon>
        <taxon>Ascomycota</taxon>
        <taxon>Pezizomycotina</taxon>
        <taxon>Sordariomycetes</taxon>
        <taxon>Sordariomycetidae</taxon>
        <taxon>Sordariales</taxon>
        <taxon>Sordariaceae</taxon>
        <taxon>Sordaria</taxon>
    </lineage>
</organism>
<keyword evidence="7" id="KW-1185">Reference proteome</keyword>
<evidence type="ECO:0000256" key="2">
    <source>
        <dbReference type="ARBA" id="ARBA00023239"/>
    </source>
</evidence>
<feature type="domain" description="Amidohydrolase-related" evidence="5">
    <location>
        <begin position="79"/>
        <end position="389"/>
    </location>
</feature>
<keyword evidence="1 3" id="KW-0210">Decarboxylase</keyword>
<feature type="chain" id="PRO_5042292905" description="Amidohydrolase-related domain-containing protein" evidence="4">
    <location>
        <begin position="22"/>
        <end position="397"/>
    </location>
</feature>
<dbReference type="Proteomes" id="UP001281003">
    <property type="component" value="Unassembled WGS sequence"/>
</dbReference>
<comment type="caution">
    <text evidence="6">The sequence shown here is derived from an EMBL/GenBank/DDBJ whole genome shotgun (WGS) entry which is preliminary data.</text>
</comment>
<dbReference type="InterPro" id="IPR032465">
    <property type="entry name" value="ACMSD"/>
</dbReference>
<evidence type="ECO:0000313" key="7">
    <source>
        <dbReference type="Proteomes" id="UP001281003"/>
    </source>
</evidence>
<dbReference type="AlphaFoldDB" id="A0AAE0UE78"/>
<keyword evidence="4" id="KW-0732">Signal</keyword>
<dbReference type="GO" id="GO:0016787">
    <property type="term" value="F:hydrolase activity"/>
    <property type="evidence" value="ECO:0007669"/>
    <property type="project" value="InterPro"/>
</dbReference>
<evidence type="ECO:0000259" key="5">
    <source>
        <dbReference type="Pfam" id="PF04909"/>
    </source>
</evidence>
<name>A0AAE0UE78_SORBR</name>
<dbReference type="InterPro" id="IPR032466">
    <property type="entry name" value="Metal_Hydrolase"/>
</dbReference>
<evidence type="ECO:0000256" key="4">
    <source>
        <dbReference type="SAM" id="SignalP"/>
    </source>
</evidence>
<dbReference type="PANTHER" id="PTHR21240:SF32">
    <property type="entry name" value="AMIDOHYDROLASE-RELATED DOMAIN-CONTAINING PROTEIN"/>
    <property type="match status" value="1"/>
</dbReference>
<comment type="similarity">
    <text evidence="3">Belongs to the metallo-dependent hydrolases superfamily.</text>
</comment>
<evidence type="ECO:0000256" key="3">
    <source>
        <dbReference type="RuleBase" id="RU366045"/>
    </source>
</evidence>
<dbReference type="PANTHER" id="PTHR21240">
    <property type="entry name" value="2-AMINO-3-CARBOXYLMUCONATE-6-SEMIALDEHYDE DECARBOXYLASE"/>
    <property type="match status" value="1"/>
</dbReference>